<feature type="transmembrane region" description="Helical" evidence="1">
    <location>
        <begin position="141"/>
        <end position="174"/>
    </location>
</feature>
<accession>A0ABU7L2D4</accession>
<gene>
    <name evidence="2" type="ORF">Q8A49_34945</name>
</gene>
<keyword evidence="1" id="KW-0812">Transmembrane</keyword>
<dbReference type="InterPro" id="IPR021737">
    <property type="entry name" value="Phage_phiKZ_Orf197"/>
</dbReference>
<sequence length="186" mass="19604">MVVPVDVAVFAALAAASFPAHLLADHPFQSTSCAEAKGEHGRAGRAACARHVATVVAFQAAAVGLIALVGGLSLNPLAVAVGLALTGWSHYWIDRRFTAAGLWEAIGRTAFARLGAPRPDHDDNPSLGSGFYRMDQDWHTLWVALTALVMASTGLMLNILLCLTVMVMVAAILASRHGRRLLAQPS</sequence>
<keyword evidence="1" id="KW-0472">Membrane</keyword>
<protein>
    <submittedName>
        <fullName evidence="2">DUF3307 domain-containing protein</fullName>
    </submittedName>
</protein>
<evidence type="ECO:0000313" key="3">
    <source>
        <dbReference type="Proteomes" id="UP001348641"/>
    </source>
</evidence>
<organism evidence="2 3">
    <name type="scientific">Nocardiopsis tropica</name>
    <dbReference type="NCBI Taxonomy" id="109330"/>
    <lineage>
        <taxon>Bacteria</taxon>
        <taxon>Bacillati</taxon>
        <taxon>Actinomycetota</taxon>
        <taxon>Actinomycetes</taxon>
        <taxon>Streptosporangiales</taxon>
        <taxon>Nocardiopsidaceae</taxon>
        <taxon>Nocardiopsis</taxon>
    </lineage>
</organism>
<reference evidence="2 3" key="1">
    <citation type="submission" date="2023-07" db="EMBL/GenBank/DDBJ databases">
        <authorList>
            <person name="Girao M."/>
            <person name="Carvalho M.F."/>
        </authorList>
    </citation>
    <scope>NUCLEOTIDE SEQUENCE [LARGE SCALE GENOMIC DNA]</scope>
    <source>
        <strain evidence="2 3">66/93</strain>
    </source>
</reference>
<evidence type="ECO:0000256" key="1">
    <source>
        <dbReference type="SAM" id="Phobius"/>
    </source>
</evidence>
<dbReference type="EMBL" id="JAUUCC010000213">
    <property type="protein sequence ID" value="MEE2055710.1"/>
    <property type="molecule type" value="Genomic_DNA"/>
</dbReference>
<dbReference type="Proteomes" id="UP001348641">
    <property type="component" value="Unassembled WGS sequence"/>
</dbReference>
<feature type="transmembrane region" description="Helical" evidence="1">
    <location>
        <begin position="52"/>
        <end position="70"/>
    </location>
</feature>
<dbReference type="RefSeq" id="WP_330162440.1">
    <property type="nucleotide sequence ID" value="NZ_BAAAJA010000091.1"/>
</dbReference>
<evidence type="ECO:0000313" key="2">
    <source>
        <dbReference type="EMBL" id="MEE2055710.1"/>
    </source>
</evidence>
<keyword evidence="1" id="KW-1133">Transmembrane helix</keyword>
<dbReference type="Pfam" id="PF11750">
    <property type="entry name" value="DUF3307"/>
    <property type="match status" value="1"/>
</dbReference>
<proteinExistence type="predicted"/>
<comment type="caution">
    <text evidence="2">The sequence shown here is derived from an EMBL/GenBank/DDBJ whole genome shotgun (WGS) entry which is preliminary data.</text>
</comment>
<name>A0ABU7L2D4_9ACTN</name>